<reference evidence="5 6" key="1">
    <citation type="submission" date="2020-08" db="EMBL/GenBank/DDBJ databases">
        <title>Genomic Encyclopedia of Type Strains, Phase IV (KMG-V): Genome sequencing to study the core and pangenomes of soil and plant-associated prokaryotes.</title>
        <authorList>
            <person name="Whitman W."/>
        </authorList>
    </citation>
    <scope>NUCLEOTIDE SEQUENCE [LARGE SCALE GENOMIC DNA]</scope>
    <source>
        <strain evidence="5 6">SEMIA 4084</strain>
    </source>
</reference>
<proteinExistence type="predicted"/>
<dbReference type="InterPro" id="IPR009057">
    <property type="entry name" value="Homeodomain-like_sf"/>
</dbReference>
<protein>
    <submittedName>
        <fullName evidence="5">AraC-like DNA-binding protein</fullName>
    </submittedName>
</protein>
<organism evidence="5 6">
    <name type="scientific">Rhizobium giardinii</name>
    <dbReference type="NCBI Taxonomy" id="56731"/>
    <lineage>
        <taxon>Bacteria</taxon>
        <taxon>Pseudomonadati</taxon>
        <taxon>Pseudomonadota</taxon>
        <taxon>Alphaproteobacteria</taxon>
        <taxon>Hyphomicrobiales</taxon>
        <taxon>Rhizobiaceae</taxon>
        <taxon>Rhizobium/Agrobacterium group</taxon>
        <taxon>Rhizobium</taxon>
    </lineage>
</organism>
<dbReference type="SUPFAM" id="SSF46689">
    <property type="entry name" value="Homeodomain-like"/>
    <property type="match status" value="2"/>
</dbReference>
<gene>
    <name evidence="5" type="ORF">GGD55_000167</name>
</gene>
<dbReference type="InterPro" id="IPR050204">
    <property type="entry name" value="AraC_XylS_family_regulators"/>
</dbReference>
<dbReference type="RefSeq" id="WP_018323772.1">
    <property type="nucleotide sequence ID" value="NZ_JACHBK010000001.1"/>
</dbReference>
<evidence type="ECO:0000313" key="6">
    <source>
        <dbReference type="Proteomes" id="UP000585507"/>
    </source>
</evidence>
<dbReference type="AlphaFoldDB" id="A0A7W8U631"/>
<dbReference type="Pfam" id="PF02311">
    <property type="entry name" value="AraC_binding"/>
    <property type="match status" value="1"/>
</dbReference>
<feature type="domain" description="HTH araC/xylS-type" evidence="4">
    <location>
        <begin position="165"/>
        <end position="262"/>
    </location>
</feature>
<dbReference type="SMART" id="SM00342">
    <property type="entry name" value="HTH_ARAC"/>
    <property type="match status" value="1"/>
</dbReference>
<evidence type="ECO:0000259" key="4">
    <source>
        <dbReference type="PROSITE" id="PS01124"/>
    </source>
</evidence>
<keyword evidence="3" id="KW-0804">Transcription</keyword>
<dbReference type="Gene3D" id="1.10.10.60">
    <property type="entry name" value="Homeodomain-like"/>
    <property type="match status" value="1"/>
</dbReference>
<evidence type="ECO:0000256" key="3">
    <source>
        <dbReference type="ARBA" id="ARBA00023163"/>
    </source>
</evidence>
<sequence>MKTNQFRMRRCAIEGVEAVEADTAHSFGRHTHDQFGIGVITRGAQRSASGRGPVEAGPGDMITVNPGEVHDGHPIGDAGRAWRMLYFDPGLVADTVFEISEGRAEDFVFSRPVMSDRSAVEGFVRVHAAMTQMRETLASESGLFLLIASLMERRPQIRFAPPSVSRAKALIDEDPTAVVTLADLAAASGLSRFQVVRAFSQATGMTPHAYLVQRRIGIVRWMIAKGTPLADAAFAGGFADQSHMTRTFVRAYGLTPGAYALAFSG</sequence>
<keyword evidence="1" id="KW-0805">Transcription regulation</keyword>
<dbReference type="Gene3D" id="2.60.120.10">
    <property type="entry name" value="Jelly Rolls"/>
    <property type="match status" value="1"/>
</dbReference>
<dbReference type="PANTHER" id="PTHR46796">
    <property type="entry name" value="HTH-TYPE TRANSCRIPTIONAL ACTIVATOR RHAS-RELATED"/>
    <property type="match status" value="1"/>
</dbReference>
<name>A0A7W8U631_9HYPH</name>
<dbReference type="Pfam" id="PF12833">
    <property type="entry name" value="HTH_18"/>
    <property type="match status" value="1"/>
</dbReference>
<dbReference type="SUPFAM" id="SSF51215">
    <property type="entry name" value="Regulatory protein AraC"/>
    <property type="match status" value="1"/>
</dbReference>
<accession>A0A7W8U631</accession>
<dbReference type="InterPro" id="IPR037923">
    <property type="entry name" value="HTH-like"/>
</dbReference>
<dbReference type="InterPro" id="IPR018060">
    <property type="entry name" value="HTH_AraC"/>
</dbReference>
<dbReference type="GO" id="GO:0003700">
    <property type="term" value="F:DNA-binding transcription factor activity"/>
    <property type="evidence" value="ECO:0007669"/>
    <property type="project" value="InterPro"/>
</dbReference>
<keyword evidence="2 5" id="KW-0238">DNA-binding</keyword>
<comment type="caution">
    <text evidence="5">The sequence shown here is derived from an EMBL/GenBank/DDBJ whole genome shotgun (WGS) entry which is preliminary data.</text>
</comment>
<dbReference type="InterPro" id="IPR003313">
    <property type="entry name" value="AraC-bd"/>
</dbReference>
<evidence type="ECO:0000256" key="2">
    <source>
        <dbReference type="ARBA" id="ARBA00023125"/>
    </source>
</evidence>
<dbReference type="EMBL" id="JACHBK010000001">
    <property type="protein sequence ID" value="MBB5533506.1"/>
    <property type="molecule type" value="Genomic_DNA"/>
</dbReference>
<evidence type="ECO:0000256" key="1">
    <source>
        <dbReference type="ARBA" id="ARBA00023015"/>
    </source>
</evidence>
<dbReference type="Proteomes" id="UP000585507">
    <property type="component" value="Unassembled WGS sequence"/>
</dbReference>
<keyword evidence="6" id="KW-1185">Reference proteome</keyword>
<dbReference type="InterPro" id="IPR014710">
    <property type="entry name" value="RmlC-like_jellyroll"/>
</dbReference>
<evidence type="ECO:0000313" key="5">
    <source>
        <dbReference type="EMBL" id="MBB5533506.1"/>
    </source>
</evidence>
<dbReference type="PANTHER" id="PTHR46796:SF2">
    <property type="entry name" value="TRANSCRIPTIONAL REGULATORY PROTEIN"/>
    <property type="match status" value="1"/>
</dbReference>
<dbReference type="GO" id="GO:0043565">
    <property type="term" value="F:sequence-specific DNA binding"/>
    <property type="evidence" value="ECO:0007669"/>
    <property type="project" value="InterPro"/>
</dbReference>
<dbReference type="PROSITE" id="PS01124">
    <property type="entry name" value="HTH_ARAC_FAMILY_2"/>
    <property type="match status" value="1"/>
</dbReference>